<dbReference type="OrthoDB" id="2604709at2759"/>
<protein>
    <submittedName>
        <fullName evidence="1">Uncharacterized protein</fullName>
    </submittedName>
</protein>
<dbReference type="AlphaFoldDB" id="A0A8H7Y5L0"/>
<dbReference type="EMBL" id="JAFIQS010000002">
    <property type="protein sequence ID" value="KAG5173063.1"/>
    <property type="molecule type" value="Genomic_DNA"/>
</dbReference>
<reference evidence="1" key="1">
    <citation type="submission" date="2021-02" db="EMBL/GenBank/DDBJ databases">
        <title>Psilocybe cubensis genome.</title>
        <authorList>
            <person name="Mckernan K.J."/>
            <person name="Crawford S."/>
            <person name="Trippe A."/>
            <person name="Kane L.T."/>
            <person name="Mclaughlin S."/>
        </authorList>
    </citation>
    <scope>NUCLEOTIDE SEQUENCE [LARGE SCALE GENOMIC DNA]</scope>
    <source>
        <strain evidence="1">MGC-MH-2018</strain>
    </source>
</reference>
<sequence length="153" mass="17102">MTSFYVSENISFEIPWEDVKSDRAKFLDDPNILARNDTSRKQLREPQYTPRSGRVVAGNKRVAQYRNTQGYKSGGGQVLQSITATPALNHSSFEELRVECYAQSQIAKGCPPSVVDPVKAPWAVIPPVYNAFLDTSDDQKETDTVLTDVTMKD</sequence>
<comment type="caution">
    <text evidence="1">The sequence shown here is derived from an EMBL/GenBank/DDBJ whole genome shotgun (WGS) entry which is preliminary data.</text>
</comment>
<gene>
    <name evidence="1" type="ORF">JR316_002568</name>
</gene>
<accession>A0A8H7Y5L0</accession>
<dbReference type="Gene3D" id="1.10.10.2360">
    <property type="match status" value="1"/>
</dbReference>
<name>A0A8H7Y5L0_PSICU</name>
<evidence type="ECO:0000313" key="1">
    <source>
        <dbReference type="EMBL" id="KAG5173063.1"/>
    </source>
</evidence>
<proteinExistence type="predicted"/>
<organism evidence="1">
    <name type="scientific">Psilocybe cubensis</name>
    <name type="common">Psychedelic mushroom</name>
    <name type="synonym">Stropharia cubensis</name>
    <dbReference type="NCBI Taxonomy" id="181762"/>
    <lineage>
        <taxon>Eukaryota</taxon>
        <taxon>Fungi</taxon>
        <taxon>Dikarya</taxon>
        <taxon>Basidiomycota</taxon>
        <taxon>Agaricomycotina</taxon>
        <taxon>Agaricomycetes</taxon>
        <taxon>Agaricomycetidae</taxon>
        <taxon>Agaricales</taxon>
        <taxon>Agaricineae</taxon>
        <taxon>Strophariaceae</taxon>
        <taxon>Psilocybe</taxon>
    </lineage>
</organism>